<name>A0A3M8DTK6_9BACL</name>
<dbReference type="PRINTS" id="PR01438">
    <property type="entry name" value="UNVRSLSTRESS"/>
</dbReference>
<organism evidence="4 5">
    <name type="scientific">Brevibacillus fluminis</name>
    <dbReference type="NCBI Taxonomy" id="511487"/>
    <lineage>
        <taxon>Bacteria</taxon>
        <taxon>Bacillati</taxon>
        <taxon>Bacillota</taxon>
        <taxon>Bacilli</taxon>
        <taxon>Bacillales</taxon>
        <taxon>Paenibacillaceae</taxon>
        <taxon>Brevibacillus</taxon>
    </lineage>
</organism>
<keyword evidence="5" id="KW-1185">Reference proteome</keyword>
<evidence type="ECO:0000259" key="3">
    <source>
        <dbReference type="Pfam" id="PF00582"/>
    </source>
</evidence>
<dbReference type="Gene3D" id="3.40.50.620">
    <property type="entry name" value="HUPs"/>
    <property type="match status" value="1"/>
</dbReference>
<dbReference type="InterPro" id="IPR006016">
    <property type="entry name" value="UspA"/>
</dbReference>
<evidence type="ECO:0000313" key="4">
    <source>
        <dbReference type="EMBL" id="RNB90691.1"/>
    </source>
</evidence>
<dbReference type="SUPFAM" id="SSF52402">
    <property type="entry name" value="Adenine nucleotide alpha hydrolases-like"/>
    <property type="match status" value="1"/>
</dbReference>
<keyword evidence="2" id="KW-0963">Cytoplasm</keyword>
<comment type="subcellular location">
    <subcellularLocation>
        <location evidence="2">Cytoplasm</location>
    </subcellularLocation>
</comment>
<dbReference type="PANTHER" id="PTHR46268:SF25">
    <property type="entry name" value="USPA DOMAIN PROTEIN"/>
    <property type="match status" value="1"/>
</dbReference>
<feature type="domain" description="UspA" evidence="3">
    <location>
        <begin position="1"/>
        <end position="141"/>
    </location>
</feature>
<dbReference type="RefSeq" id="WP_122917618.1">
    <property type="nucleotide sequence ID" value="NZ_RHHQ01000007.1"/>
</dbReference>
<dbReference type="AlphaFoldDB" id="A0A3M8DTK6"/>
<protein>
    <recommendedName>
        <fullName evidence="2">Universal stress protein</fullName>
    </recommendedName>
</protein>
<dbReference type="PIRSF" id="PIRSF006276">
    <property type="entry name" value="UspA"/>
    <property type="match status" value="1"/>
</dbReference>
<sequence length="141" mass="15443">MYQRILVPVDGSAHARHAVRSARWIAQSAGQDIRVTLLHVNPTITLNEVAIDVDDIDQIQEEEGRKIVAEAQELFADTEIQCEAVCRFGNPAKTICEVAKEGNYDLIVMGSRGLGLLKEMLIGSVSHDVIQGAHCPVLIVK</sequence>
<dbReference type="CDD" id="cd00293">
    <property type="entry name" value="USP-like"/>
    <property type="match status" value="1"/>
</dbReference>
<dbReference type="EMBL" id="RHHQ01000007">
    <property type="protein sequence ID" value="RNB90691.1"/>
    <property type="molecule type" value="Genomic_DNA"/>
</dbReference>
<dbReference type="PANTHER" id="PTHR46268">
    <property type="entry name" value="STRESS RESPONSE PROTEIN NHAX"/>
    <property type="match status" value="1"/>
</dbReference>
<dbReference type="InterPro" id="IPR014729">
    <property type="entry name" value="Rossmann-like_a/b/a_fold"/>
</dbReference>
<dbReference type="Proteomes" id="UP000271031">
    <property type="component" value="Unassembled WGS sequence"/>
</dbReference>
<comment type="similarity">
    <text evidence="1 2">Belongs to the universal stress protein A family.</text>
</comment>
<dbReference type="Pfam" id="PF00582">
    <property type="entry name" value="Usp"/>
    <property type="match status" value="1"/>
</dbReference>
<dbReference type="InterPro" id="IPR006015">
    <property type="entry name" value="Universal_stress_UspA"/>
</dbReference>
<comment type="caution">
    <text evidence="4">The sequence shown here is derived from an EMBL/GenBank/DDBJ whole genome shotgun (WGS) entry which is preliminary data.</text>
</comment>
<dbReference type="OrthoDB" id="9777884at2"/>
<evidence type="ECO:0000256" key="2">
    <source>
        <dbReference type="PIRNR" id="PIRNR006276"/>
    </source>
</evidence>
<proteinExistence type="inferred from homology"/>
<evidence type="ECO:0000313" key="5">
    <source>
        <dbReference type="Proteomes" id="UP000271031"/>
    </source>
</evidence>
<reference evidence="4 5" key="1">
    <citation type="submission" date="2018-10" db="EMBL/GenBank/DDBJ databases">
        <title>Phylogenomics of Brevibacillus.</title>
        <authorList>
            <person name="Dunlap C."/>
        </authorList>
    </citation>
    <scope>NUCLEOTIDE SEQUENCE [LARGE SCALE GENOMIC DNA]</scope>
    <source>
        <strain evidence="4 5">JCM 15716</strain>
    </source>
</reference>
<evidence type="ECO:0000256" key="1">
    <source>
        <dbReference type="ARBA" id="ARBA00008791"/>
    </source>
</evidence>
<dbReference type="GO" id="GO:0005737">
    <property type="term" value="C:cytoplasm"/>
    <property type="evidence" value="ECO:0007669"/>
    <property type="project" value="UniProtKB-SubCell"/>
</dbReference>
<accession>A0A3M8DTK6</accession>
<gene>
    <name evidence="4" type="ORF">EDM56_09385</name>
</gene>